<evidence type="ECO:0000313" key="1">
    <source>
        <dbReference type="EMBL" id="KAK8772238.1"/>
    </source>
</evidence>
<dbReference type="Gene3D" id="1.25.40.180">
    <property type="match status" value="1"/>
</dbReference>
<comment type="caution">
    <text evidence="1">The sequence shown here is derived from an EMBL/GenBank/DDBJ whole genome shotgun (WGS) entry which is preliminary data.</text>
</comment>
<dbReference type="PANTHER" id="PTHR23254">
    <property type="entry name" value="EIF4G DOMAIN PROTEIN"/>
    <property type="match status" value="1"/>
</dbReference>
<sequence length="98" mass="10969">MTTARGASQMECLRSVLTIAGEGIERCAPQRMETLVQRLREAFLLPDLSAQARKTLLEVIELRASGWQFNLAQELYHFPYTQASSTACESPTPPKCRP</sequence>
<name>A0AAQ4ECC3_AMBAM</name>
<dbReference type="AlphaFoldDB" id="A0AAQ4ECC3"/>
<keyword evidence="2" id="KW-1185">Reference proteome</keyword>
<proteinExistence type="predicted"/>
<dbReference type="InterPro" id="IPR051367">
    <property type="entry name" value="mRNA_TranslReg/HistoneTransl"/>
</dbReference>
<protein>
    <recommendedName>
        <fullName evidence="3">MIF4G domain-containing protein</fullName>
    </recommendedName>
</protein>
<dbReference type="PANTHER" id="PTHR23254:SF16">
    <property type="entry name" value="CBP80_20-DEPENDENT TRANSLATION INITIATION FACTOR"/>
    <property type="match status" value="1"/>
</dbReference>
<evidence type="ECO:0000313" key="2">
    <source>
        <dbReference type="Proteomes" id="UP001321473"/>
    </source>
</evidence>
<reference evidence="1 2" key="1">
    <citation type="journal article" date="2023" name="Arcadia Sci">
        <title>De novo assembly of a long-read Amblyomma americanum tick genome.</title>
        <authorList>
            <person name="Chou S."/>
            <person name="Poskanzer K.E."/>
            <person name="Rollins M."/>
            <person name="Thuy-Boun P.S."/>
        </authorList>
    </citation>
    <scope>NUCLEOTIDE SEQUENCE [LARGE SCALE GENOMIC DNA]</scope>
    <source>
        <strain evidence="1">F_SG_1</strain>
        <tissue evidence="1">Salivary glands</tissue>
    </source>
</reference>
<dbReference type="GO" id="GO:0006446">
    <property type="term" value="P:regulation of translational initiation"/>
    <property type="evidence" value="ECO:0007669"/>
    <property type="project" value="TreeGrafter"/>
</dbReference>
<dbReference type="GO" id="GO:0005829">
    <property type="term" value="C:cytosol"/>
    <property type="evidence" value="ECO:0007669"/>
    <property type="project" value="TreeGrafter"/>
</dbReference>
<dbReference type="InterPro" id="IPR016024">
    <property type="entry name" value="ARM-type_fold"/>
</dbReference>
<dbReference type="SUPFAM" id="SSF48371">
    <property type="entry name" value="ARM repeat"/>
    <property type="match status" value="1"/>
</dbReference>
<evidence type="ECO:0008006" key="3">
    <source>
        <dbReference type="Google" id="ProtNLM"/>
    </source>
</evidence>
<gene>
    <name evidence="1" type="ORF">V5799_024520</name>
</gene>
<organism evidence="1 2">
    <name type="scientific">Amblyomma americanum</name>
    <name type="common">Lone star tick</name>
    <dbReference type="NCBI Taxonomy" id="6943"/>
    <lineage>
        <taxon>Eukaryota</taxon>
        <taxon>Metazoa</taxon>
        <taxon>Ecdysozoa</taxon>
        <taxon>Arthropoda</taxon>
        <taxon>Chelicerata</taxon>
        <taxon>Arachnida</taxon>
        <taxon>Acari</taxon>
        <taxon>Parasitiformes</taxon>
        <taxon>Ixodida</taxon>
        <taxon>Ixodoidea</taxon>
        <taxon>Ixodidae</taxon>
        <taxon>Amblyomminae</taxon>
        <taxon>Amblyomma</taxon>
    </lineage>
</organism>
<dbReference type="Proteomes" id="UP001321473">
    <property type="component" value="Unassembled WGS sequence"/>
</dbReference>
<dbReference type="EMBL" id="JARKHS020018628">
    <property type="protein sequence ID" value="KAK8772238.1"/>
    <property type="molecule type" value="Genomic_DNA"/>
</dbReference>
<dbReference type="GO" id="GO:0008494">
    <property type="term" value="F:translation activator activity"/>
    <property type="evidence" value="ECO:0007669"/>
    <property type="project" value="TreeGrafter"/>
</dbReference>
<accession>A0AAQ4ECC3</accession>